<keyword evidence="4 5" id="KW-0472">Membrane</keyword>
<feature type="transmembrane region" description="Helical" evidence="5">
    <location>
        <begin position="132"/>
        <end position="150"/>
    </location>
</feature>
<feature type="transmembrane region" description="Helical" evidence="5">
    <location>
        <begin position="224"/>
        <end position="241"/>
    </location>
</feature>
<dbReference type="GO" id="GO:0016765">
    <property type="term" value="F:transferase activity, transferring alkyl or aryl (other than methyl) groups"/>
    <property type="evidence" value="ECO:0007669"/>
    <property type="project" value="InterPro"/>
</dbReference>
<comment type="subcellular location">
    <subcellularLocation>
        <location evidence="1">Membrane</location>
        <topology evidence="1">Multi-pass membrane protein</topology>
    </subcellularLocation>
</comment>
<evidence type="ECO:0000256" key="2">
    <source>
        <dbReference type="ARBA" id="ARBA00022692"/>
    </source>
</evidence>
<keyword evidence="2 5" id="KW-0812">Transmembrane</keyword>
<keyword evidence="3 5" id="KW-1133">Transmembrane helix</keyword>
<protein>
    <submittedName>
        <fullName evidence="6">Unannotated protein</fullName>
    </submittedName>
</protein>
<feature type="transmembrane region" description="Helical" evidence="5">
    <location>
        <begin position="84"/>
        <end position="102"/>
    </location>
</feature>
<sequence>MARRLVGFVHACHPGPTAAVTVVFTAFGWSLGWQGFALALLAVTVLVGQLSVGWSNDAFDAGLDAQSARTSKPTFQGRLTARSLWIAAATALVISSVLSWAIAGPIGGSFHVFALLVAWTYNVALSRTVWSWLPYALAFGSVPPFLAYGLDGRPPALWSVACFAIIGVSAHIANALPDIATDTSAGRGGLVIRIGQRRSVIACWVLLGCGTAILIAVAAGSRPWLVPALVLAFAGAVIRGSRSTRPAGMFHAILGVVVVDVAVVVLCA</sequence>
<dbReference type="InterPro" id="IPR000537">
    <property type="entry name" value="UbiA_prenyltransferase"/>
</dbReference>
<dbReference type="InterPro" id="IPR044878">
    <property type="entry name" value="UbiA_sf"/>
</dbReference>
<feature type="transmembrane region" description="Helical" evidence="5">
    <location>
        <begin position="156"/>
        <end position="177"/>
    </location>
</feature>
<dbReference type="EMBL" id="CAFBLS010000099">
    <property type="protein sequence ID" value="CAB4875048.1"/>
    <property type="molecule type" value="Genomic_DNA"/>
</dbReference>
<gene>
    <name evidence="6" type="ORF">UFOPK3402_00909</name>
</gene>
<name>A0A6J7DZA6_9ZZZZ</name>
<evidence type="ECO:0000256" key="4">
    <source>
        <dbReference type="ARBA" id="ARBA00023136"/>
    </source>
</evidence>
<evidence type="ECO:0000256" key="3">
    <source>
        <dbReference type="ARBA" id="ARBA00022989"/>
    </source>
</evidence>
<accession>A0A6J7DZA6</accession>
<dbReference type="GO" id="GO:0016020">
    <property type="term" value="C:membrane"/>
    <property type="evidence" value="ECO:0007669"/>
    <property type="project" value="UniProtKB-SubCell"/>
</dbReference>
<feature type="transmembrane region" description="Helical" evidence="5">
    <location>
        <begin position="35"/>
        <end position="54"/>
    </location>
</feature>
<dbReference type="Pfam" id="PF01040">
    <property type="entry name" value="UbiA"/>
    <property type="match status" value="1"/>
</dbReference>
<dbReference type="AlphaFoldDB" id="A0A6J7DZA6"/>
<evidence type="ECO:0000256" key="5">
    <source>
        <dbReference type="SAM" id="Phobius"/>
    </source>
</evidence>
<proteinExistence type="predicted"/>
<evidence type="ECO:0000256" key="1">
    <source>
        <dbReference type="ARBA" id="ARBA00004141"/>
    </source>
</evidence>
<feature type="transmembrane region" description="Helical" evidence="5">
    <location>
        <begin position="108"/>
        <end position="125"/>
    </location>
</feature>
<dbReference type="Gene3D" id="1.10.357.140">
    <property type="entry name" value="UbiA prenyltransferase"/>
    <property type="match status" value="1"/>
</dbReference>
<feature type="transmembrane region" description="Helical" evidence="5">
    <location>
        <begin position="198"/>
        <end position="218"/>
    </location>
</feature>
<reference evidence="6" key="1">
    <citation type="submission" date="2020-05" db="EMBL/GenBank/DDBJ databases">
        <authorList>
            <person name="Chiriac C."/>
            <person name="Salcher M."/>
            <person name="Ghai R."/>
            <person name="Kavagutti S V."/>
        </authorList>
    </citation>
    <scope>NUCLEOTIDE SEQUENCE</scope>
</reference>
<organism evidence="6">
    <name type="scientific">freshwater metagenome</name>
    <dbReference type="NCBI Taxonomy" id="449393"/>
    <lineage>
        <taxon>unclassified sequences</taxon>
        <taxon>metagenomes</taxon>
        <taxon>ecological metagenomes</taxon>
    </lineage>
</organism>
<evidence type="ECO:0000313" key="6">
    <source>
        <dbReference type="EMBL" id="CAB4875048.1"/>
    </source>
</evidence>
<feature type="transmembrane region" description="Helical" evidence="5">
    <location>
        <begin position="248"/>
        <end position="266"/>
    </location>
</feature>